<evidence type="ECO:0000313" key="1">
    <source>
        <dbReference type="EMBL" id="ADD18417.1"/>
    </source>
</evidence>
<reference evidence="1" key="2">
    <citation type="submission" date="2010-01" db="EMBL/GenBank/DDBJ databases">
        <authorList>
            <consortium name="International Glossina Genome Initiative"/>
            <person name="da Silva J."/>
            <person name="Ribeiro J.M.C."/>
            <person name="Abbeele J.V."/>
            <person name="Attardo G."/>
            <person name="Hao Z."/>
            <person name="Haines L.R."/>
            <person name="Soares M.B."/>
            <person name="Berriman M."/>
            <person name="Aksoy S."/>
            <person name="Lehane M.J."/>
        </authorList>
    </citation>
    <scope>NUCLEOTIDE SEQUENCE</scope>
    <source>
        <tissue evidence="1">Salivary gland</tissue>
    </source>
</reference>
<feature type="non-terminal residue" evidence="1">
    <location>
        <position position="1"/>
    </location>
</feature>
<sequence length="201" mass="23074">FKLENQKPGFQGFFLGGKPLGGDKNFFAPGQLAPVTWRILPGEKFSPLVFGNFFPQFKTFFGGNFWGVGNITGDFGFIPQENFEVFSGGFEGLIPFFKGKKGGFFLGAKKFFPEIPKFFSKFFGAKGKDAGIFFFFFNNPLFKNLKGTDFSKNQWEGANFFAPNFKGGPQGFFFFFFWKNFRVFLRPFPRVFKIKIFLKFN</sequence>
<name>D3TKQ7_GLOMM</name>
<feature type="non-terminal residue" evidence="1">
    <location>
        <position position="201"/>
    </location>
</feature>
<dbReference type="AlphaFoldDB" id="D3TKQ7"/>
<accession>D3TKQ7</accession>
<dbReference type="EMBL" id="EZ421994">
    <property type="protein sequence ID" value="ADD18417.1"/>
    <property type="molecule type" value="mRNA"/>
</dbReference>
<proteinExistence type="evidence at transcript level"/>
<protein>
    <submittedName>
        <fullName evidence="1">Putative Tsal1 protein</fullName>
    </submittedName>
</protein>
<organism evidence="1">
    <name type="scientific">Glossina morsitans morsitans</name>
    <name type="common">Savannah tsetse fly</name>
    <dbReference type="NCBI Taxonomy" id="37546"/>
    <lineage>
        <taxon>Eukaryota</taxon>
        <taxon>Metazoa</taxon>
        <taxon>Ecdysozoa</taxon>
        <taxon>Arthropoda</taxon>
        <taxon>Hexapoda</taxon>
        <taxon>Insecta</taxon>
        <taxon>Pterygota</taxon>
        <taxon>Neoptera</taxon>
        <taxon>Endopterygota</taxon>
        <taxon>Diptera</taxon>
        <taxon>Brachycera</taxon>
        <taxon>Muscomorpha</taxon>
        <taxon>Hippoboscoidea</taxon>
        <taxon>Glossinidae</taxon>
        <taxon>Glossina</taxon>
    </lineage>
</organism>
<reference evidence="1" key="1">
    <citation type="journal article" date="2010" name="BMC Genomics">
        <title>An insight into the sialome of Glossina morsitans morsitans.</title>
        <authorList>
            <person name="Alves-Silva J."/>
            <person name="Ribeiro J.M."/>
            <person name="Van Den Abbeele J."/>
            <person name="Attardo G."/>
            <person name="Hao Z."/>
            <person name="Haines L.R."/>
            <person name="Soares M.B."/>
            <person name="Berriman M."/>
            <person name="Aksoy S."/>
            <person name="Lehane M.J."/>
        </authorList>
    </citation>
    <scope>NUCLEOTIDE SEQUENCE</scope>
    <source>
        <tissue evidence="1">Salivary gland</tissue>
    </source>
</reference>